<dbReference type="CDD" id="cd11609">
    <property type="entry name" value="MCT1_N"/>
    <property type="match status" value="1"/>
</dbReference>
<evidence type="ECO:0000256" key="3">
    <source>
        <dbReference type="PIRNR" id="PIRNR005067"/>
    </source>
</evidence>
<dbReference type="PANTHER" id="PTHR22798">
    <property type="entry name" value="MCT-1 PROTEIN"/>
    <property type="match status" value="1"/>
</dbReference>
<accession>A0AA88H171</accession>
<gene>
    <name evidence="5" type="ORF">C9374_012488</name>
</gene>
<dbReference type="Pfam" id="PF01472">
    <property type="entry name" value="PUA"/>
    <property type="match status" value="1"/>
</dbReference>
<dbReference type="GO" id="GO:0001731">
    <property type="term" value="P:formation of translation preinitiation complex"/>
    <property type="evidence" value="ECO:0007669"/>
    <property type="project" value="TreeGrafter"/>
</dbReference>
<dbReference type="RefSeq" id="XP_044554130.1">
    <property type="nucleotide sequence ID" value="XM_044688260.1"/>
</dbReference>
<dbReference type="GeneID" id="68104942"/>
<organism evidence="5 6">
    <name type="scientific">Naegleria lovaniensis</name>
    <name type="common">Amoeba</name>
    <dbReference type="NCBI Taxonomy" id="51637"/>
    <lineage>
        <taxon>Eukaryota</taxon>
        <taxon>Discoba</taxon>
        <taxon>Heterolobosea</taxon>
        <taxon>Tetramitia</taxon>
        <taxon>Eutetramitia</taxon>
        <taxon>Vahlkampfiidae</taxon>
        <taxon>Naegleria</taxon>
    </lineage>
</organism>
<dbReference type="InterPro" id="IPR041366">
    <property type="entry name" value="Pre-PUA"/>
</dbReference>
<sequence length="180" mass="20140">MFKKWTKEEVGSITKLKSSVERGVRKAIEEQYPMLGASIEDIIPKKVPLVVAKCPGQVKIYISNNEAKFFTIHDGPFYPHLKVLHQYPQMLPQLQVDRGAVKFILSGANIMCRGLTSPGAKLDMSVEKDQIVAIMVEGKEDAIGVGFTKMSAKEIKELNTGIGVDNIHCLDDFLWHHVFN</sequence>
<dbReference type="Proteomes" id="UP000816034">
    <property type="component" value="Unassembled WGS sequence"/>
</dbReference>
<dbReference type="FunFam" id="3.10.400.20:FF:000001">
    <property type="entry name" value="Malignant T-cell-amplified sequence 1"/>
    <property type="match status" value="1"/>
</dbReference>
<reference evidence="5 6" key="1">
    <citation type="journal article" date="2018" name="BMC Genomics">
        <title>The genome of Naegleria lovaniensis, the basis for a comparative approach to unravel pathogenicity factors of the human pathogenic amoeba N. fowleri.</title>
        <authorList>
            <person name="Liechti N."/>
            <person name="Schurch N."/>
            <person name="Bruggmann R."/>
            <person name="Wittwer M."/>
        </authorList>
    </citation>
    <scope>NUCLEOTIDE SEQUENCE [LARGE SCALE GENOMIC DNA]</scope>
    <source>
        <strain evidence="5 6">ATCC 30569</strain>
    </source>
</reference>
<evidence type="ECO:0000313" key="5">
    <source>
        <dbReference type="EMBL" id="KAG2392236.1"/>
    </source>
</evidence>
<comment type="caution">
    <text evidence="5">The sequence shown here is derived from an EMBL/GenBank/DDBJ whole genome shotgun (WGS) entry which is preliminary data.</text>
</comment>
<dbReference type="PROSITE" id="PS50890">
    <property type="entry name" value="PUA"/>
    <property type="match status" value="1"/>
</dbReference>
<comment type="subcellular location">
    <subcellularLocation>
        <location evidence="1 3">Cytoplasm</location>
    </subcellularLocation>
</comment>
<evidence type="ECO:0000313" key="6">
    <source>
        <dbReference type="Proteomes" id="UP000816034"/>
    </source>
</evidence>
<dbReference type="SMART" id="SM00359">
    <property type="entry name" value="PUA"/>
    <property type="match status" value="1"/>
</dbReference>
<dbReference type="NCBIfam" id="TIGR00451">
    <property type="entry name" value="unchar_dom_2"/>
    <property type="match status" value="1"/>
</dbReference>
<dbReference type="InterPro" id="IPR004521">
    <property type="entry name" value="Uncharacterised_CHP00451"/>
</dbReference>
<dbReference type="PIRSF" id="PIRSF005067">
    <property type="entry name" value="Tma_RNA-bind_prd"/>
    <property type="match status" value="1"/>
</dbReference>
<dbReference type="CDD" id="cd21155">
    <property type="entry name" value="PUA_MCTS-1-like"/>
    <property type="match status" value="1"/>
</dbReference>
<dbReference type="GO" id="GO:0003723">
    <property type="term" value="F:RNA binding"/>
    <property type="evidence" value="ECO:0007669"/>
    <property type="project" value="InterPro"/>
</dbReference>
<protein>
    <recommendedName>
        <fullName evidence="4">PUA domain-containing protein</fullName>
    </recommendedName>
</protein>
<dbReference type="InterPro" id="IPR016437">
    <property type="entry name" value="MCT-1/Tma20"/>
</dbReference>
<dbReference type="GO" id="GO:0005737">
    <property type="term" value="C:cytoplasm"/>
    <property type="evidence" value="ECO:0007669"/>
    <property type="project" value="UniProtKB-SubCell"/>
</dbReference>
<evidence type="ECO:0000256" key="2">
    <source>
        <dbReference type="ARBA" id="ARBA00022490"/>
    </source>
</evidence>
<evidence type="ECO:0000259" key="4">
    <source>
        <dbReference type="SMART" id="SM00359"/>
    </source>
</evidence>
<dbReference type="Pfam" id="PF17832">
    <property type="entry name" value="Pre-PUA"/>
    <property type="match status" value="1"/>
</dbReference>
<keyword evidence="6" id="KW-1185">Reference proteome</keyword>
<proteinExistence type="predicted"/>
<name>A0AA88H171_NAELO</name>
<dbReference type="EMBL" id="PYSW02000005">
    <property type="protein sequence ID" value="KAG2392236.1"/>
    <property type="molecule type" value="Genomic_DNA"/>
</dbReference>
<dbReference type="InterPro" id="IPR002478">
    <property type="entry name" value="PUA"/>
</dbReference>
<dbReference type="Gene3D" id="3.10.400.20">
    <property type="match status" value="1"/>
</dbReference>
<feature type="domain" description="PUA" evidence="4">
    <location>
        <begin position="92"/>
        <end position="171"/>
    </location>
</feature>
<dbReference type="AlphaFoldDB" id="A0AA88H171"/>
<evidence type="ECO:0000256" key="1">
    <source>
        <dbReference type="ARBA" id="ARBA00004496"/>
    </source>
</evidence>
<keyword evidence="2 3" id="KW-0963">Cytoplasm</keyword>
<dbReference type="SUPFAM" id="SSF88697">
    <property type="entry name" value="PUA domain-like"/>
    <property type="match status" value="1"/>
</dbReference>
<dbReference type="PANTHER" id="PTHR22798:SF0">
    <property type="entry name" value="MALIGNANT T-CELL-AMPLIFIED SEQUENCE 1"/>
    <property type="match status" value="1"/>
</dbReference>
<dbReference type="InterPro" id="IPR015947">
    <property type="entry name" value="PUA-like_sf"/>
</dbReference>